<feature type="transmembrane region" description="Helical" evidence="1">
    <location>
        <begin position="6"/>
        <end position="35"/>
    </location>
</feature>
<gene>
    <name evidence="2" type="ORF">BARVI_05035</name>
</gene>
<accession>W0ESK4</accession>
<keyword evidence="1" id="KW-1133">Transmembrane helix</keyword>
<dbReference type="AlphaFoldDB" id="W0ESK4"/>
<dbReference type="EMBL" id="CP007034">
    <property type="protein sequence ID" value="AHF13732.1"/>
    <property type="molecule type" value="Genomic_DNA"/>
</dbReference>
<dbReference type="HOGENOM" id="CLU_3305366_0_0_10"/>
<evidence type="ECO:0000256" key="1">
    <source>
        <dbReference type="SAM" id="Phobius"/>
    </source>
</evidence>
<proteinExistence type="predicted"/>
<keyword evidence="1" id="KW-0472">Membrane</keyword>
<protein>
    <submittedName>
        <fullName evidence="2">Uncharacterized protein</fullName>
    </submittedName>
</protein>
<keyword evidence="1" id="KW-0812">Transmembrane</keyword>
<dbReference type="KEGG" id="bvs:BARVI_05035"/>
<dbReference type="STRING" id="880074.BARVI_05035"/>
<reference evidence="2 3" key="1">
    <citation type="submission" date="2013-12" db="EMBL/GenBank/DDBJ databases">
        <authorList>
            <consortium name="DOE Joint Genome Institute"/>
            <person name="Eisen J."/>
            <person name="Huntemann M."/>
            <person name="Han J."/>
            <person name="Chen A."/>
            <person name="Kyrpides N."/>
            <person name="Mavromatis K."/>
            <person name="Markowitz V."/>
            <person name="Palaniappan K."/>
            <person name="Ivanova N."/>
            <person name="Schaumberg A."/>
            <person name="Pati A."/>
            <person name="Liolios K."/>
            <person name="Nordberg H.P."/>
            <person name="Cantor M.N."/>
            <person name="Hua S.X."/>
            <person name="Woyke T."/>
        </authorList>
    </citation>
    <scope>NUCLEOTIDE SEQUENCE [LARGE SCALE GENOMIC DNA]</scope>
    <source>
        <strain evidence="3">DSM 18177</strain>
    </source>
</reference>
<evidence type="ECO:0000313" key="2">
    <source>
        <dbReference type="EMBL" id="AHF13732.1"/>
    </source>
</evidence>
<keyword evidence="3" id="KW-1185">Reference proteome</keyword>
<sequence length="39" mass="4522">MADFYAVISIFGGLLFIVNFFVFVLFFSGKVYIFVFQKS</sequence>
<dbReference type="Proteomes" id="UP000018901">
    <property type="component" value="Chromosome"/>
</dbReference>
<evidence type="ECO:0000313" key="3">
    <source>
        <dbReference type="Proteomes" id="UP000018901"/>
    </source>
</evidence>
<organism evidence="2 3">
    <name type="scientific">Barnesiella viscericola DSM 18177</name>
    <dbReference type="NCBI Taxonomy" id="880074"/>
    <lineage>
        <taxon>Bacteria</taxon>
        <taxon>Pseudomonadati</taxon>
        <taxon>Bacteroidota</taxon>
        <taxon>Bacteroidia</taxon>
        <taxon>Bacteroidales</taxon>
        <taxon>Barnesiellaceae</taxon>
        <taxon>Barnesiella</taxon>
    </lineage>
</organism>
<name>W0ESK4_9BACT</name>